<dbReference type="RefSeq" id="WP_058035189.1">
    <property type="nucleotide sequence ID" value="NZ_KF418775.1"/>
</dbReference>
<proteinExistence type="predicted"/>
<organism evidence="2">
    <name type="scientific">Burkholderia pseudomallei</name>
    <name type="common">Pseudomonas pseudomallei</name>
    <dbReference type="NCBI Taxonomy" id="28450"/>
    <lineage>
        <taxon>Bacteria</taxon>
        <taxon>Pseudomonadati</taxon>
        <taxon>Pseudomonadota</taxon>
        <taxon>Betaproteobacteria</taxon>
        <taxon>Burkholderiales</taxon>
        <taxon>Burkholderiaceae</taxon>
        <taxon>Burkholderia</taxon>
        <taxon>pseudomallei group</taxon>
    </lineage>
</organism>
<keyword evidence="1" id="KW-0472">Membrane</keyword>
<sequence length="199" mass="22362">MDLPHREKSVAELRRDNRLLTLTSTGAVAIALLFSIKVFFQNVIIQTQVPGMPDGARIERNGMDVGAMQAYAFAVTNALASVNPSNGESTKRFVQPFLSPAAYTKVSLAIDQKIELLKAQHELGSYYFVLKRFESDEKLGRVFVQGDVHTVNAARDTAEPWVFEYPVRFANYRMTMDDVIAYSGDKAHNSEWIKAQQKK</sequence>
<dbReference type="EMBL" id="KF418775">
    <property type="protein sequence ID" value="AJL34964.1"/>
    <property type="molecule type" value="Genomic_DNA"/>
</dbReference>
<protein>
    <submittedName>
        <fullName evidence="2">TraE protein</fullName>
    </submittedName>
</protein>
<name>A0A0C5AYC9_BURPE</name>
<dbReference type="AlphaFoldDB" id="A0A0C5AYC9"/>
<reference evidence="2" key="1">
    <citation type="submission" date="2013-07" db="EMBL/GenBank/DDBJ databases">
        <title>Complete sequence of a native Burkholderia pseudomallei plasmid.</title>
        <authorList>
            <person name="Stone J.K."/>
            <person name="Bollig M.C."/>
            <person name="Gibbons H.S."/>
            <person name="Mayo M."/>
            <person name="Currie B.J."/>
            <person name="Keim P."/>
            <person name="Tuanyok A."/>
        </authorList>
    </citation>
    <scope>NUCLEOTIDE SEQUENCE</scope>
    <source>
        <strain evidence="2">MSHR1950</strain>
        <plasmid evidence="2">pBPSE01</plasmid>
    </source>
</reference>
<dbReference type="Pfam" id="PF05309">
    <property type="entry name" value="TraE"/>
    <property type="match status" value="1"/>
</dbReference>
<gene>
    <name evidence="2" type="primary">traE</name>
    <name evidence="2" type="ORF">pBPS081</name>
</gene>
<evidence type="ECO:0000256" key="1">
    <source>
        <dbReference type="SAM" id="Phobius"/>
    </source>
</evidence>
<geneLocation type="plasmid" evidence="2">
    <name>pBPSE01</name>
</geneLocation>
<dbReference type="InterPro" id="IPR007973">
    <property type="entry name" value="Pilus_assembly_TraE"/>
</dbReference>
<accession>A0A0C5AYC9</accession>
<feature type="transmembrane region" description="Helical" evidence="1">
    <location>
        <begin position="20"/>
        <end position="40"/>
    </location>
</feature>
<keyword evidence="1" id="KW-1133">Transmembrane helix</keyword>
<keyword evidence="2" id="KW-0614">Plasmid</keyword>
<keyword evidence="1" id="KW-0812">Transmembrane</keyword>
<evidence type="ECO:0000313" key="2">
    <source>
        <dbReference type="EMBL" id="AJL34964.1"/>
    </source>
</evidence>